<evidence type="ECO:0000256" key="3">
    <source>
        <dbReference type="ARBA" id="ARBA00022630"/>
    </source>
</evidence>
<evidence type="ECO:0000259" key="5">
    <source>
        <dbReference type="Pfam" id="PF07992"/>
    </source>
</evidence>
<feature type="domain" description="FAD/NAD(P)-binding" evidence="5">
    <location>
        <begin position="180"/>
        <end position="281"/>
    </location>
</feature>
<comment type="subunit">
    <text evidence="2">Homodimer.</text>
</comment>
<accession>A0ABW1V010</accession>
<dbReference type="Pfam" id="PF07992">
    <property type="entry name" value="Pyr_redox_2"/>
    <property type="match status" value="2"/>
</dbReference>
<dbReference type="Gene3D" id="3.50.50.60">
    <property type="entry name" value="FAD/NAD(P)-binding domain"/>
    <property type="match status" value="2"/>
</dbReference>
<keyword evidence="3" id="KW-0285">Flavoprotein</keyword>
<dbReference type="Proteomes" id="UP001596233">
    <property type="component" value="Unassembled WGS sequence"/>
</dbReference>
<evidence type="ECO:0000313" key="7">
    <source>
        <dbReference type="Proteomes" id="UP001596233"/>
    </source>
</evidence>
<keyword evidence="7" id="KW-1185">Reference proteome</keyword>
<feature type="domain" description="FAD/NAD(P)-binding" evidence="5">
    <location>
        <begin position="2"/>
        <end position="142"/>
    </location>
</feature>
<keyword evidence="4" id="KW-0560">Oxidoreductase</keyword>
<dbReference type="InterPro" id="IPR050097">
    <property type="entry name" value="Ferredoxin-NADP_redctase_2"/>
</dbReference>
<dbReference type="PRINTS" id="PR00469">
    <property type="entry name" value="PNDRDTASEII"/>
</dbReference>
<comment type="cofactor">
    <cofactor evidence="1">
        <name>FAD</name>
        <dbReference type="ChEBI" id="CHEBI:57692"/>
    </cofactor>
</comment>
<evidence type="ECO:0000313" key="6">
    <source>
        <dbReference type="EMBL" id="MFC6332055.1"/>
    </source>
</evidence>
<name>A0ABW1V010_9BACL</name>
<reference evidence="7" key="1">
    <citation type="journal article" date="2019" name="Int. J. Syst. Evol. Microbiol.">
        <title>The Global Catalogue of Microorganisms (GCM) 10K type strain sequencing project: providing services to taxonomists for standard genome sequencing and annotation.</title>
        <authorList>
            <consortium name="The Broad Institute Genomics Platform"/>
            <consortium name="The Broad Institute Genome Sequencing Center for Infectious Disease"/>
            <person name="Wu L."/>
            <person name="Ma J."/>
        </authorList>
    </citation>
    <scope>NUCLEOTIDE SEQUENCE [LARGE SCALE GENOMIC DNA]</scope>
    <source>
        <strain evidence="7">PCU 280</strain>
    </source>
</reference>
<dbReference type="EMBL" id="JBHSTE010000002">
    <property type="protein sequence ID" value="MFC6332055.1"/>
    <property type="molecule type" value="Genomic_DNA"/>
</dbReference>
<dbReference type="RefSeq" id="WP_379232014.1">
    <property type="nucleotide sequence ID" value="NZ_JBHSTE010000002.1"/>
</dbReference>
<dbReference type="InterPro" id="IPR023753">
    <property type="entry name" value="FAD/NAD-binding_dom"/>
</dbReference>
<dbReference type="SUPFAM" id="SSF51905">
    <property type="entry name" value="FAD/NAD(P)-binding domain"/>
    <property type="match status" value="1"/>
</dbReference>
<organism evidence="6 7">
    <name type="scientific">Paenibacillus septentrionalis</name>
    <dbReference type="NCBI Taxonomy" id="429342"/>
    <lineage>
        <taxon>Bacteria</taxon>
        <taxon>Bacillati</taxon>
        <taxon>Bacillota</taxon>
        <taxon>Bacilli</taxon>
        <taxon>Bacillales</taxon>
        <taxon>Paenibacillaceae</taxon>
        <taxon>Paenibacillus</taxon>
    </lineage>
</organism>
<proteinExistence type="predicted"/>
<protein>
    <submittedName>
        <fullName evidence="6">NAD(P)/FAD-dependent oxidoreductase</fullName>
    </submittedName>
</protein>
<dbReference type="PRINTS" id="PR00368">
    <property type="entry name" value="FADPNR"/>
</dbReference>
<evidence type="ECO:0000256" key="2">
    <source>
        <dbReference type="ARBA" id="ARBA00011738"/>
    </source>
</evidence>
<comment type="caution">
    <text evidence="6">The sequence shown here is derived from an EMBL/GenBank/DDBJ whole genome shotgun (WGS) entry which is preliminary data.</text>
</comment>
<evidence type="ECO:0000256" key="1">
    <source>
        <dbReference type="ARBA" id="ARBA00001974"/>
    </source>
</evidence>
<dbReference type="PANTHER" id="PTHR48105">
    <property type="entry name" value="THIOREDOXIN REDUCTASE 1-RELATED-RELATED"/>
    <property type="match status" value="1"/>
</dbReference>
<sequence length="303" mass="33129">MYDCTIIGGGPAGMNAALVLGRAKRKVLLIDSGKPRNRVAHASHGYLTRDGIQPAEFRRIAMEEVLRYPSVEHQAEEAVTIKKVEGGFEVQLRSGKTLTSRKLILATGLKEVLPDIDGLSDFYGNSLFNCPFCDGWEHRDQPLILVSDHSHVLHITKLLYNWSKELYVCTNGKSILDEDQKKQLEARGIAVIETSIERFTGQNGQIEQVHFADGSSISCQGGLITSELQPTIHFHQELGYEVTESGGIVTNEMGKTTIDGVFAAGDSAYVMPSQLIFAAASGSKAAAGVLAELVEEDWRSTEH</sequence>
<dbReference type="InterPro" id="IPR036188">
    <property type="entry name" value="FAD/NAD-bd_sf"/>
</dbReference>
<evidence type="ECO:0000256" key="4">
    <source>
        <dbReference type="ARBA" id="ARBA00023002"/>
    </source>
</evidence>
<gene>
    <name evidence="6" type="ORF">ACFP56_05425</name>
</gene>